<accession>A0AAV8TR37</accession>
<comment type="caution">
    <text evidence="8">The sequence shown here is derived from an EMBL/GenBank/DDBJ whole genome shotgun (WGS) entry which is preliminary data.</text>
</comment>
<organism evidence="8 9">
    <name type="scientific">Erythroxylum novogranatense</name>
    <dbReference type="NCBI Taxonomy" id="1862640"/>
    <lineage>
        <taxon>Eukaryota</taxon>
        <taxon>Viridiplantae</taxon>
        <taxon>Streptophyta</taxon>
        <taxon>Embryophyta</taxon>
        <taxon>Tracheophyta</taxon>
        <taxon>Spermatophyta</taxon>
        <taxon>Magnoliopsida</taxon>
        <taxon>eudicotyledons</taxon>
        <taxon>Gunneridae</taxon>
        <taxon>Pentapetalae</taxon>
        <taxon>rosids</taxon>
        <taxon>fabids</taxon>
        <taxon>Malpighiales</taxon>
        <taxon>Erythroxylaceae</taxon>
        <taxon>Erythroxylum</taxon>
    </lineage>
</organism>
<dbReference type="AlphaFoldDB" id="A0AAV8TR37"/>
<sequence>MEEQYFSCWPAKSADIDWVQKNYAEHGQSFLIPWPQIPHASSSSSSTVQVQRFPSLSIPLQETAEDTTPSVSNSHSLAEKRRRDRINTQLGILRKLIPKSDKMDKAALLASVVDCVKDLKHKAMEVSRSSTVPTEIDEVTVDCVTCQESSASYVNKDKNSGLIRASVCCDDRPELFSEIIRTLKSLGLAVVRADIASVGGRVKSILLLCTNNGSKEDVSLVTVKQSLKVVLARIASSSMPLSNRVRSKRQRFFFPS</sequence>
<gene>
    <name evidence="8" type="ORF">K2173_002910</name>
</gene>
<name>A0AAV8TR37_9ROSI</name>
<dbReference type="PANTHER" id="PTHR45844">
    <property type="entry name" value="TRANSCRIPTION FACTOR BHLH30"/>
    <property type="match status" value="1"/>
</dbReference>
<evidence type="ECO:0000256" key="2">
    <source>
        <dbReference type="ARBA" id="ARBA00023015"/>
    </source>
</evidence>
<dbReference type="PROSITE" id="PS50888">
    <property type="entry name" value="BHLH"/>
    <property type="match status" value="1"/>
</dbReference>
<evidence type="ECO:0000313" key="9">
    <source>
        <dbReference type="Proteomes" id="UP001159364"/>
    </source>
</evidence>
<feature type="domain" description="BHLH" evidence="7">
    <location>
        <begin position="70"/>
        <end position="119"/>
    </location>
</feature>
<dbReference type="InterPro" id="IPR045847">
    <property type="entry name" value="AIG1-like"/>
</dbReference>
<dbReference type="InterPro" id="IPR011598">
    <property type="entry name" value="bHLH_dom"/>
</dbReference>
<dbReference type="GO" id="GO:0005634">
    <property type="term" value="C:nucleus"/>
    <property type="evidence" value="ECO:0007669"/>
    <property type="project" value="UniProtKB-SubCell"/>
</dbReference>
<keyword evidence="5" id="KW-0539">Nucleus</keyword>
<comment type="subcellular location">
    <subcellularLocation>
        <location evidence="1">Nucleus</location>
    </subcellularLocation>
</comment>
<dbReference type="GO" id="GO:0046983">
    <property type="term" value="F:protein dimerization activity"/>
    <property type="evidence" value="ECO:0007669"/>
    <property type="project" value="InterPro"/>
</dbReference>
<evidence type="ECO:0000256" key="1">
    <source>
        <dbReference type="ARBA" id="ARBA00004123"/>
    </source>
</evidence>
<proteinExistence type="predicted"/>
<dbReference type="Gene3D" id="4.10.280.10">
    <property type="entry name" value="Helix-loop-helix DNA-binding domain"/>
    <property type="match status" value="1"/>
</dbReference>
<feature type="compositionally biased region" description="Polar residues" evidence="6">
    <location>
        <begin position="61"/>
        <end position="76"/>
    </location>
</feature>
<dbReference type="GO" id="GO:0003677">
    <property type="term" value="F:DNA binding"/>
    <property type="evidence" value="ECO:0007669"/>
    <property type="project" value="UniProtKB-KW"/>
</dbReference>
<dbReference type="SUPFAM" id="SSF47459">
    <property type="entry name" value="HLH, helix-loop-helix DNA-binding domain"/>
    <property type="match status" value="1"/>
</dbReference>
<evidence type="ECO:0000313" key="8">
    <source>
        <dbReference type="EMBL" id="KAJ8769420.1"/>
    </source>
</evidence>
<dbReference type="GO" id="GO:0003700">
    <property type="term" value="F:DNA-binding transcription factor activity"/>
    <property type="evidence" value="ECO:0007669"/>
    <property type="project" value="InterPro"/>
</dbReference>
<reference evidence="8 9" key="1">
    <citation type="submission" date="2021-09" db="EMBL/GenBank/DDBJ databases">
        <title>Genomic insights and catalytic innovation underlie evolution of tropane alkaloids biosynthesis.</title>
        <authorList>
            <person name="Wang Y.-J."/>
            <person name="Tian T."/>
            <person name="Huang J.-P."/>
            <person name="Huang S.-X."/>
        </authorList>
    </citation>
    <scope>NUCLEOTIDE SEQUENCE [LARGE SCALE GENOMIC DNA]</scope>
    <source>
        <strain evidence="8">KIB-2018</strain>
        <tissue evidence="8">Leaf</tissue>
    </source>
</reference>
<evidence type="ECO:0000256" key="3">
    <source>
        <dbReference type="ARBA" id="ARBA00023125"/>
    </source>
</evidence>
<keyword evidence="3" id="KW-0238">DNA-binding</keyword>
<keyword evidence="9" id="KW-1185">Reference proteome</keyword>
<keyword evidence="4" id="KW-0804">Transcription</keyword>
<dbReference type="SMART" id="SM00353">
    <property type="entry name" value="HLH"/>
    <property type="match status" value="1"/>
</dbReference>
<evidence type="ECO:0000256" key="5">
    <source>
        <dbReference type="ARBA" id="ARBA00023242"/>
    </source>
</evidence>
<protein>
    <recommendedName>
        <fullName evidence="7">BHLH domain-containing protein</fullName>
    </recommendedName>
</protein>
<evidence type="ECO:0000259" key="7">
    <source>
        <dbReference type="PROSITE" id="PS50888"/>
    </source>
</evidence>
<feature type="region of interest" description="Disordered" evidence="6">
    <location>
        <begin position="61"/>
        <end position="80"/>
    </location>
</feature>
<evidence type="ECO:0000256" key="6">
    <source>
        <dbReference type="SAM" id="MobiDB-lite"/>
    </source>
</evidence>
<keyword evidence="2" id="KW-0805">Transcription regulation</keyword>
<dbReference type="EMBL" id="JAIWQS010000003">
    <property type="protein sequence ID" value="KAJ8769420.1"/>
    <property type="molecule type" value="Genomic_DNA"/>
</dbReference>
<dbReference type="InterPro" id="IPR036638">
    <property type="entry name" value="HLH_DNA-bd_sf"/>
</dbReference>
<dbReference type="Proteomes" id="UP001159364">
    <property type="component" value="Linkage Group LG03"/>
</dbReference>
<dbReference type="Pfam" id="PF00010">
    <property type="entry name" value="HLH"/>
    <property type="match status" value="1"/>
</dbReference>
<dbReference type="CDD" id="cd04873">
    <property type="entry name" value="ACT_UUR-ACR-like"/>
    <property type="match status" value="1"/>
</dbReference>
<evidence type="ECO:0000256" key="4">
    <source>
        <dbReference type="ARBA" id="ARBA00023163"/>
    </source>
</evidence>
<dbReference type="PANTHER" id="PTHR45844:SF18">
    <property type="entry name" value="TRANSCRIPTION FACTOR BHLH51"/>
    <property type="match status" value="1"/>
</dbReference>